<keyword evidence="1" id="KW-1133">Transmembrane helix</keyword>
<dbReference type="PANTHER" id="PTHR39165:SF1">
    <property type="entry name" value="DUF456 DOMAIN-CONTAINING PROTEIN"/>
    <property type="match status" value="1"/>
</dbReference>
<reference evidence="2" key="1">
    <citation type="submission" date="2020-10" db="EMBL/GenBank/DDBJ databases">
        <authorList>
            <person name="Gilroy R."/>
        </authorList>
    </citation>
    <scope>NUCLEOTIDE SEQUENCE</scope>
    <source>
        <strain evidence="2">6919</strain>
    </source>
</reference>
<dbReference type="Proteomes" id="UP000823598">
    <property type="component" value="Unassembled WGS sequence"/>
</dbReference>
<dbReference type="PANTHER" id="PTHR39165">
    <property type="entry name" value="IG HYPOTHETICAL 17883"/>
    <property type="match status" value="1"/>
</dbReference>
<sequence>MELLLYILSALCMLVGLAGCILPMLPGPPLAWLGMLLLHFTDRVDFTVTELVVSALVVIATVVLDYITPMIGTKKFGGGKYGNWGCMIGTVVGLFFMPLGLILGPFIGAVIGELIAGKPMRAALKAGFGSFVGFLFGTLIKLAVCIYFIVRFIMEVV</sequence>
<name>A0A9D9IMX6_9BACT</name>
<reference evidence="2" key="2">
    <citation type="journal article" date="2021" name="PeerJ">
        <title>Extensive microbial diversity within the chicken gut microbiome revealed by metagenomics and culture.</title>
        <authorList>
            <person name="Gilroy R."/>
            <person name="Ravi A."/>
            <person name="Getino M."/>
            <person name="Pursley I."/>
            <person name="Horton D.L."/>
            <person name="Alikhan N.F."/>
            <person name="Baker D."/>
            <person name="Gharbi K."/>
            <person name="Hall N."/>
            <person name="Watson M."/>
            <person name="Adriaenssens E.M."/>
            <person name="Foster-Nyarko E."/>
            <person name="Jarju S."/>
            <person name="Secka A."/>
            <person name="Antonio M."/>
            <person name="Oren A."/>
            <person name="Chaudhuri R.R."/>
            <person name="La Ragione R."/>
            <person name="Hildebrand F."/>
            <person name="Pallen M.J."/>
        </authorList>
    </citation>
    <scope>NUCLEOTIDE SEQUENCE</scope>
    <source>
        <strain evidence="2">6919</strain>
    </source>
</reference>
<dbReference type="Pfam" id="PF04306">
    <property type="entry name" value="DUF456"/>
    <property type="match status" value="1"/>
</dbReference>
<organism evidence="2 3">
    <name type="scientific">Candidatus Limisoma faecipullorum</name>
    <dbReference type="NCBI Taxonomy" id="2840854"/>
    <lineage>
        <taxon>Bacteria</taxon>
        <taxon>Pseudomonadati</taxon>
        <taxon>Bacteroidota</taxon>
        <taxon>Bacteroidia</taxon>
        <taxon>Bacteroidales</taxon>
        <taxon>Candidatus Limisoma</taxon>
    </lineage>
</organism>
<comment type="caution">
    <text evidence="2">The sequence shown here is derived from an EMBL/GenBank/DDBJ whole genome shotgun (WGS) entry which is preliminary data.</text>
</comment>
<protein>
    <submittedName>
        <fullName evidence="2">DUF456 domain-containing protein</fullName>
    </submittedName>
</protein>
<feature type="transmembrane region" description="Helical" evidence="1">
    <location>
        <begin position="6"/>
        <end position="25"/>
    </location>
</feature>
<proteinExistence type="predicted"/>
<feature type="transmembrane region" description="Helical" evidence="1">
    <location>
        <begin position="46"/>
        <end position="67"/>
    </location>
</feature>
<evidence type="ECO:0000313" key="2">
    <source>
        <dbReference type="EMBL" id="MBO8475673.1"/>
    </source>
</evidence>
<keyword evidence="1" id="KW-0812">Transmembrane</keyword>
<gene>
    <name evidence="2" type="ORF">IAB88_01610</name>
</gene>
<dbReference type="AlphaFoldDB" id="A0A9D9IMX6"/>
<evidence type="ECO:0000313" key="3">
    <source>
        <dbReference type="Proteomes" id="UP000823598"/>
    </source>
</evidence>
<dbReference type="EMBL" id="JADIMC010000019">
    <property type="protein sequence ID" value="MBO8475673.1"/>
    <property type="molecule type" value="Genomic_DNA"/>
</dbReference>
<evidence type="ECO:0000256" key="1">
    <source>
        <dbReference type="SAM" id="Phobius"/>
    </source>
</evidence>
<keyword evidence="1" id="KW-0472">Membrane</keyword>
<feature type="transmembrane region" description="Helical" evidence="1">
    <location>
        <begin position="87"/>
        <end position="116"/>
    </location>
</feature>
<accession>A0A9D9IMX6</accession>
<feature type="transmembrane region" description="Helical" evidence="1">
    <location>
        <begin position="128"/>
        <end position="150"/>
    </location>
</feature>
<dbReference type="InterPro" id="IPR007403">
    <property type="entry name" value="DUF456"/>
</dbReference>